<name>A0ACC0L4V6_RHOML</name>
<organism evidence="1 2">
    <name type="scientific">Rhododendron molle</name>
    <name type="common">Chinese azalea</name>
    <name type="synonym">Azalea mollis</name>
    <dbReference type="NCBI Taxonomy" id="49168"/>
    <lineage>
        <taxon>Eukaryota</taxon>
        <taxon>Viridiplantae</taxon>
        <taxon>Streptophyta</taxon>
        <taxon>Embryophyta</taxon>
        <taxon>Tracheophyta</taxon>
        <taxon>Spermatophyta</taxon>
        <taxon>Magnoliopsida</taxon>
        <taxon>eudicotyledons</taxon>
        <taxon>Gunneridae</taxon>
        <taxon>Pentapetalae</taxon>
        <taxon>asterids</taxon>
        <taxon>Ericales</taxon>
        <taxon>Ericaceae</taxon>
        <taxon>Ericoideae</taxon>
        <taxon>Rhodoreae</taxon>
        <taxon>Rhododendron</taxon>
    </lineage>
</organism>
<sequence length="465" mass="51560">MSQHYKMTEEAAGIQPDADMNDSDADNKMAESMFGREICGSEGEMLALYDERELIIHETDGNGEPYIGMEFESEEAAMAFYDAYAKRVGFIIRVGNCHRSTHDGSLISRRFLCNKEGFRVNSRKLKRLEVRKPRELTREGCKAMIMVRKEKSGKWVVTKLETVHSHPLGIPAGKGRRGTVQARPQDEKDKKIRELSTQLQRTNQQLAECRKKLDMVLKDIENHTSHLTKSIQEIVEKVKEVEDEEEEEDQLQDQSDTHQKKYYDPRSTSTNRSAAPPSTTSVHVTALDGIVSVNSLFTIAVFVGLSLASPGQHSLENPSACDPGIDAAKHLLLFEVVSFSFFLFSSLVAQGLKLAINLKNSTDVDEAFWAHINIKVLRFGMLASAVGSVMGCLFLMLSMVNMIEIRLGKMACGSSSAAPAVAALVVLVSSALLVYITIAVYAFLLKPQKGEASFNSEPSKIEMEG</sequence>
<proteinExistence type="predicted"/>
<reference evidence="1" key="1">
    <citation type="submission" date="2022-02" db="EMBL/GenBank/DDBJ databases">
        <title>Plant Genome Project.</title>
        <authorList>
            <person name="Zhang R.-G."/>
        </authorList>
    </citation>
    <scope>NUCLEOTIDE SEQUENCE</scope>
    <source>
        <strain evidence="1">AT1</strain>
    </source>
</reference>
<protein>
    <submittedName>
        <fullName evidence="1">Uncharacterized protein</fullName>
    </submittedName>
</protein>
<keyword evidence="2" id="KW-1185">Reference proteome</keyword>
<evidence type="ECO:0000313" key="1">
    <source>
        <dbReference type="EMBL" id="KAI8523359.1"/>
    </source>
</evidence>
<accession>A0ACC0L4V6</accession>
<comment type="caution">
    <text evidence="1">The sequence shown here is derived from an EMBL/GenBank/DDBJ whole genome shotgun (WGS) entry which is preliminary data.</text>
</comment>
<gene>
    <name evidence="1" type="ORF">RHMOL_Rhmol13G0067000</name>
</gene>
<evidence type="ECO:0000313" key="2">
    <source>
        <dbReference type="Proteomes" id="UP001062846"/>
    </source>
</evidence>
<dbReference type="EMBL" id="CM046400">
    <property type="protein sequence ID" value="KAI8523359.1"/>
    <property type="molecule type" value="Genomic_DNA"/>
</dbReference>
<dbReference type="Proteomes" id="UP001062846">
    <property type="component" value="Chromosome 13"/>
</dbReference>